<accession>A0A939HE96</accession>
<dbReference type="AlphaFoldDB" id="A0A939HE96"/>
<dbReference type="Pfam" id="PF03682">
    <property type="entry name" value="UPF0158"/>
    <property type="match status" value="1"/>
</dbReference>
<comment type="caution">
    <text evidence="1">The sequence shown here is derived from an EMBL/GenBank/DDBJ whole genome shotgun (WGS) entry which is preliminary data.</text>
</comment>
<gene>
    <name evidence="1" type="ORF">J1902_15100</name>
</gene>
<dbReference type="InterPro" id="IPR005361">
    <property type="entry name" value="UPF0158"/>
</dbReference>
<dbReference type="RefSeq" id="WP_207617133.1">
    <property type="nucleotide sequence ID" value="NZ_JAFNLL010000040.1"/>
</dbReference>
<protein>
    <submittedName>
        <fullName evidence="1">Uncharacterized protein</fullName>
    </submittedName>
</protein>
<reference evidence="1" key="1">
    <citation type="submission" date="2021-03" db="EMBL/GenBank/DDBJ databases">
        <title>A new species, PO-11, isolated from a karst cave deposit.</title>
        <authorList>
            <person name="Zhaoxiaoyong W."/>
        </authorList>
    </citation>
    <scope>NUCLEOTIDE SEQUENCE</scope>
    <source>
        <strain evidence="1">PO-11</strain>
    </source>
</reference>
<proteinExistence type="predicted"/>
<dbReference type="EMBL" id="JAFNLL010000040">
    <property type="protein sequence ID" value="MBO1269274.1"/>
    <property type="molecule type" value="Genomic_DNA"/>
</dbReference>
<evidence type="ECO:0000313" key="1">
    <source>
        <dbReference type="EMBL" id="MBO1269274.1"/>
    </source>
</evidence>
<sequence>MLPLDAVDLEELAMALEYQGDYDSFSWLDPKTGEIGFWSSDAAYGDDEAGADPDERGAIRIEPMESWEGYRDMESFIADVQDERARDPLLRAIAGKGAFRRFKDTLFEFPDLRQQWFDFHNSAMRRRAIEWLVNAGVVDEDEAKRALAA</sequence>
<name>A0A939HE96_9MICC</name>
<evidence type="ECO:0000313" key="2">
    <source>
        <dbReference type="Proteomes" id="UP000664164"/>
    </source>
</evidence>
<keyword evidence="2" id="KW-1185">Reference proteome</keyword>
<dbReference type="Proteomes" id="UP000664164">
    <property type="component" value="Unassembled WGS sequence"/>
</dbReference>
<organism evidence="1 2">
    <name type="scientific">Arthrobacter cavernae</name>
    <dbReference type="NCBI Taxonomy" id="2817681"/>
    <lineage>
        <taxon>Bacteria</taxon>
        <taxon>Bacillati</taxon>
        <taxon>Actinomycetota</taxon>
        <taxon>Actinomycetes</taxon>
        <taxon>Micrococcales</taxon>
        <taxon>Micrococcaceae</taxon>
        <taxon>Arthrobacter</taxon>
    </lineage>
</organism>